<name>A0A3N4MD06_9BACT</name>
<evidence type="ECO:0000313" key="3">
    <source>
        <dbReference type="Proteomes" id="UP000279089"/>
    </source>
</evidence>
<proteinExistence type="predicted"/>
<gene>
    <name evidence="2" type="ORF">EG028_09010</name>
</gene>
<accession>A0A3N4MD06</accession>
<keyword evidence="3" id="KW-1185">Reference proteome</keyword>
<reference evidence="3" key="1">
    <citation type="submission" date="2018-11" db="EMBL/GenBank/DDBJ databases">
        <title>Chitinophaga lutea sp.nov., isolate from arsenic contaminated soil.</title>
        <authorList>
            <person name="Zong Y."/>
        </authorList>
    </citation>
    <scope>NUCLEOTIDE SEQUENCE [LARGE SCALE GENOMIC DNA]</scope>
    <source>
        <strain evidence="3">YLT18</strain>
    </source>
</reference>
<comment type="caution">
    <text evidence="2">The sequence shown here is derived from an EMBL/GenBank/DDBJ whole genome shotgun (WGS) entry which is preliminary data.</text>
</comment>
<dbReference type="Proteomes" id="UP000279089">
    <property type="component" value="Unassembled WGS sequence"/>
</dbReference>
<protein>
    <submittedName>
        <fullName evidence="2">SusD/RagB family nutrient-binding outer membrane lipoprotein</fullName>
    </submittedName>
</protein>
<keyword evidence="2" id="KW-0449">Lipoprotein</keyword>
<dbReference type="RefSeq" id="WP_120516253.1">
    <property type="nucleotide sequence ID" value="NZ_QXZY01000005.1"/>
</dbReference>
<sequence length="508" mass="57082">MKRIIYKLSMVAVLISLMATSCTKDFEKTNTDPNGSPTALPEQLLPPALVGVMGYMQIRNRNFNNELMQVTVSQTDAEGSVFRYDFRSNWADYLYNGLYTELTNFKDVYRYAGNDKDSMTYKGISLICQSWIYSVLTDTYGDVPYSQSNLAKEEGIFEPAFDRQKDIYLSIFQKLEEANAALTGTGAVNLVKTYGDPVYNGSALLWRKFGNSLYLRLLLRVAHKTDVGAQAQAKIKEILETKVSTYPLIASVTESAVLKWTGAGPYVSPLMTVRAQDFTAPGVGKFFIDHLVSWNDPRIDIPTWGGGTANRFRIAPYQGAYLGIPSGYAVGENPPKRSYFYATPSLTLMNDPMTGLIFPYAEIRFIKAECIVKGYISSTTGAESDYNAGVQAGIQYWLPSWTTVPVIDYLTAADIQWDDTYTLDQKMEMIHLQKYYALFLVDMQQWFEYRRTGHPVLPKGGGLRNNGVMPARMTYPIYVQSTNPTNYKLAVAAQGPDVISTQVWWQQP</sequence>
<dbReference type="Gene3D" id="1.25.40.390">
    <property type="match status" value="1"/>
</dbReference>
<dbReference type="InterPro" id="IPR011990">
    <property type="entry name" value="TPR-like_helical_dom_sf"/>
</dbReference>
<keyword evidence="1" id="KW-0732">Signal</keyword>
<dbReference type="PROSITE" id="PS51257">
    <property type="entry name" value="PROKAR_LIPOPROTEIN"/>
    <property type="match status" value="1"/>
</dbReference>
<dbReference type="OrthoDB" id="9766256at2"/>
<dbReference type="EMBL" id="RMBX01000004">
    <property type="protein sequence ID" value="RPD41448.1"/>
    <property type="molecule type" value="Genomic_DNA"/>
</dbReference>
<dbReference type="AlphaFoldDB" id="A0A3N4MD06"/>
<dbReference type="Pfam" id="PF12771">
    <property type="entry name" value="SusD-like_2"/>
    <property type="match status" value="1"/>
</dbReference>
<dbReference type="InterPro" id="IPR041662">
    <property type="entry name" value="SusD-like_2"/>
</dbReference>
<evidence type="ECO:0000313" key="2">
    <source>
        <dbReference type="EMBL" id="RPD41448.1"/>
    </source>
</evidence>
<feature type="chain" id="PRO_5017987661" evidence="1">
    <location>
        <begin position="24"/>
        <end position="508"/>
    </location>
</feature>
<organism evidence="2 3">
    <name type="scientific">Chitinophaga barathri</name>
    <dbReference type="NCBI Taxonomy" id="1647451"/>
    <lineage>
        <taxon>Bacteria</taxon>
        <taxon>Pseudomonadati</taxon>
        <taxon>Bacteroidota</taxon>
        <taxon>Chitinophagia</taxon>
        <taxon>Chitinophagales</taxon>
        <taxon>Chitinophagaceae</taxon>
        <taxon>Chitinophaga</taxon>
    </lineage>
</organism>
<dbReference type="SUPFAM" id="SSF48452">
    <property type="entry name" value="TPR-like"/>
    <property type="match status" value="1"/>
</dbReference>
<feature type="signal peptide" evidence="1">
    <location>
        <begin position="1"/>
        <end position="23"/>
    </location>
</feature>
<evidence type="ECO:0000256" key="1">
    <source>
        <dbReference type="SAM" id="SignalP"/>
    </source>
</evidence>